<dbReference type="AlphaFoldDB" id="A0A9W8QHB1"/>
<dbReference type="KEGG" id="amus:LMH87_000432"/>
<keyword evidence="2" id="KW-0732">Signal</keyword>
<keyword evidence="4" id="KW-1185">Reference proteome</keyword>
<comment type="caution">
    <text evidence="3">The sequence shown here is derived from an EMBL/GenBank/DDBJ whole genome shotgun (WGS) entry which is preliminary data.</text>
</comment>
<feature type="signal peptide" evidence="2">
    <location>
        <begin position="1"/>
        <end position="17"/>
    </location>
</feature>
<evidence type="ECO:0000313" key="3">
    <source>
        <dbReference type="EMBL" id="KAJ4155175.1"/>
    </source>
</evidence>
<feature type="compositionally biased region" description="Low complexity" evidence="1">
    <location>
        <begin position="166"/>
        <end position="194"/>
    </location>
</feature>
<sequence length="338" mass="33825">MKSTFALVGAYAALASAFTPGRHLHFPRGNSTGTAPPTPAGSITTLTVQTTRTSTIISCAPTVTNCPAGKPEMSTIPESDRQIKTVTETVDLTTTVCPVAEASTISQQIIEKHKSASSAAAPSQTQPPVQTTDIISTKTITLTMGSGDRQSVVPTVITTTIKSTITPPAGASKTNEETVTTTATSTSTKTVTITRAKATPSAAAGNNNGGNGNSGNGEKCASGAAPATVTVTVAQTTVTAAPVTVTVSAPCAATSAPAGSKQVEQEKPAGKDNNSKPAGGEKAKASQPPAEASTTPCESDSTTTIEATVTVVPYPANNGTTPTATGAPAPSGFARLRR</sequence>
<evidence type="ECO:0008006" key="5">
    <source>
        <dbReference type="Google" id="ProtNLM"/>
    </source>
</evidence>
<dbReference type="GeneID" id="80887591"/>
<dbReference type="RefSeq" id="XP_056055299.1">
    <property type="nucleotide sequence ID" value="XM_056198340.1"/>
</dbReference>
<feature type="compositionally biased region" description="Low complexity" evidence="1">
    <location>
        <begin position="315"/>
        <end position="330"/>
    </location>
</feature>
<accession>A0A9W8QHB1</accession>
<evidence type="ECO:0000256" key="2">
    <source>
        <dbReference type="SAM" id="SignalP"/>
    </source>
</evidence>
<dbReference type="EMBL" id="JAJHUN010000007">
    <property type="protein sequence ID" value="KAJ4155175.1"/>
    <property type="molecule type" value="Genomic_DNA"/>
</dbReference>
<name>A0A9W8QHB1_AKAMU</name>
<reference evidence="3" key="1">
    <citation type="journal article" date="2023" name="Access Microbiol">
        <title>De-novo genome assembly for Akanthomyces muscarius, a biocontrol agent of insect agricultural pests.</title>
        <authorList>
            <person name="Erdos Z."/>
            <person name="Studholme D.J."/>
            <person name="Raymond B."/>
            <person name="Sharma M."/>
        </authorList>
    </citation>
    <scope>NUCLEOTIDE SEQUENCE</scope>
    <source>
        <strain evidence="3">Ve6</strain>
    </source>
</reference>
<feature type="compositionally biased region" description="Basic and acidic residues" evidence="1">
    <location>
        <begin position="263"/>
        <end position="284"/>
    </location>
</feature>
<organism evidence="3 4">
    <name type="scientific">Akanthomyces muscarius</name>
    <name type="common">Entomopathogenic fungus</name>
    <name type="synonym">Lecanicillium muscarium</name>
    <dbReference type="NCBI Taxonomy" id="2231603"/>
    <lineage>
        <taxon>Eukaryota</taxon>
        <taxon>Fungi</taxon>
        <taxon>Dikarya</taxon>
        <taxon>Ascomycota</taxon>
        <taxon>Pezizomycotina</taxon>
        <taxon>Sordariomycetes</taxon>
        <taxon>Hypocreomycetidae</taxon>
        <taxon>Hypocreales</taxon>
        <taxon>Cordycipitaceae</taxon>
        <taxon>Akanthomyces</taxon>
    </lineage>
</organism>
<dbReference type="Proteomes" id="UP001144673">
    <property type="component" value="Chromosome 6"/>
</dbReference>
<feature type="region of interest" description="Disordered" evidence="1">
    <location>
        <begin position="253"/>
        <end position="338"/>
    </location>
</feature>
<evidence type="ECO:0000256" key="1">
    <source>
        <dbReference type="SAM" id="MobiDB-lite"/>
    </source>
</evidence>
<proteinExistence type="predicted"/>
<feature type="region of interest" description="Disordered" evidence="1">
    <location>
        <begin position="166"/>
        <end position="222"/>
    </location>
</feature>
<protein>
    <recommendedName>
        <fullName evidence="5">Lustrin A</fullName>
    </recommendedName>
</protein>
<feature type="compositionally biased region" description="Polar residues" evidence="1">
    <location>
        <begin position="292"/>
        <end position="307"/>
    </location>
</feature>
<gene>
    <name evidence="3" type="ORF">LMH87_000432</name>
</gene>
<feature type="chain" id="PRO_5040788569" description="Lustrin A" evidence="2">
    <location>
        <begin position="18"/>
        <end position="338"/>
    </location>
</feature>
<evidence type="ECO:0000313" key="4">
    <source>
        <dbReference type="Proteomes" id="UP001144673"/>
    </source>
</evidence>